<evidence type="ECO:0000313" key="3">
    <source>
        <dbReference type="EMBL" id="QDU68646.1"/>
    </source>
</evidence>
<evidence type="ECO:0000256" key="1">
    <source>
        <dbReference type="ARBA" id="ARBA00022849"/>
    </source>
</evidence>
<dbReference type="EC" id="3.1.3.48" evidence="3"/>
<gene>
    <name evidence="3" type="primary">arsC_2</name>
    <name evidence="3" type="ORF">Pla133_37480</name>
</gene>
<protein>
    <submittedName>
        <fullName evidence="3">Protein ArsC</fullName>
        <ecNumber evidence="3">3.1.3.48</ecNumber>
    </submittedName>
</protein>
<dbReference type="InterPro" id="IPR036196">
    <property type="entry name" value="Ptyr_pPase_sf"/>
</dbReference>
<dbReference type="PANTHER" id="PTHR43428">
    <property type="entry name" value="ARSENATE REDUCTASE"/>
    <property type="match status" value="1"/>
</dbReference>
<keyword evidence="3" id="KW-0378">Hydrolase</keyword>
<sequence length="125" mass="13759">MGEGWLRHLAGDRFEVTSGGLRPIGVHPRAIQVMGEAGVDISGLKSTYVHRELERPPDVLIALSRQALSACPPLPGRTRVLRWPVPDPYTVRGDEAVVLRAFRGARDEIRERVEDWLAAGAPTSE</sequence>
<evidence type="ECO:0000313" key="4">
    <source>
        <dbReference type="Proteomes" id="UP000316921"/>
    </source>
</evidence>
<accession>A0A518BNX4</accession>
<dbReference type="PANTHER" id="PTHR43428:SF1">
    <property type="entry name" value="ARSENATE REDUCTASE"/>
    <property type="match status" value="1"/>
</dbReference>
<dbReference type="GO" id="GO:0046685">
    <property type="term" value="P:response to arsenic-containing substance"/>
    <property type="evidence" value="ECO:0007669"/>
    <property type="project" value="UniProtKB-KW"/>
</dbReference>
<organism evidence="3 4">
    <name type="scientific">Engelhardtia mirabilis</name>
    <dbReference type="NCBI Taxonomy" id="2528011"/>
    <lineage>
        <taxon>Bacteria</taxon>
        <taxon>Pseudomonadati</taxon>
        <taxon>Planctomycetota</taxon>
        <taxon>Planctomycetia</taxon>
        <taxon>Planctomycetia incertae sedis</taxon>
        <taxon>Engelhardtia</taxon>
    </lineage>
</organism>
<dbReference type="InterPro" id="IPR023485">
    <property type="entry name" value="Ptyr_pPase"/>
</dbReference>
<feature type="domain" description="Phosphotyrosine protein phosphatase I" evidence="2">
    <location>
        <begin position="1"/>
        <end position="119"/>
    </location>
</feature>
<dbReference type="CDD" id="cd16345">
    <property type="entry name" value="LMWP_ArsC"/>
    <property type="match status" value="1"/>
</dbReference>
<keyword evidence="1" id="KW-0059">Arsenical resistance</keyword>
<dbReference type="SMART" id="SM00226">
    <property type="entry name" value="LMWPc"/>
    <property type="match status" value="1"/>
</dbReference>
<proteinExistence type="predicted"/>
<dbReference type="Proteomes" id="UP000316921">
    <property type="component" value="Chromosome"/>
</dbReference>
<dbReference type="AlphaFoldDB" id="A0A518BNX4"/>
<keyword evidence="4" id="KW-1185">Reference proteome</keyword>
<reference evidence="3 4" key="1">
    <citation type="submission" date="2019-02" db="EMBL/GenBank/DDBJ databases">
        <title>Deep-cultivation of Planctomycetes and their phenomic and genomic characterization uncovers novel biology.</title>
        <authorList>
            <person name="Wiegand S."/>
            <person name="Jogler M."/>
            <person name="Boedeker C."/>
            <person name="Pinto D."/>
            <person name="Vollmers J."/>
            <person name="Rivas-Marin E."/>
            <person name="Kohn T."/>
            <person name="Peeters S.H."/>
            <person name="Heuer A."/>
            <person name="Rast P."/>
            <person name="Oberbeckmann S."/>
            <person name="Bunk B."/>
            <person name="Jeske O."/>
            <person name="Meyerdierks A."/>
            <person name="Storesund J.E."/>
            <person name="Kallscheuer N."/>
            <person name="Luecker S."/>
            <person name="Lage O.M."/>
            <person name="Pohl T."/>
            <person name="Merkel B.J."/>
            <person name="Hornburger P."/>
            <person name="Mueller R.-W."/>
            <person name="Bruemmer F."/>
            <person name="Labrenz M."/>
            <person name="Spormann A.M."/>
            <person name="Op den Camp H."/>
            <person name="Overmann J."/>
            <person name="Amann R."/>
            <person name="Jetten M.S.M."/>
            <person name="Mascher T."/>
            <person name="Medema M.H."/>
            <person name="Devos D.P."/>
            <person name="Kaster A.-K."/>
            <person name="Ovreas L."/>
            <person name="Rohde M."/>
            <person name="Galperin M.Y."/>
            <person name="Jogler C."/>
        </authorList>
    </citation>
    <scope>NUCLEOTIDE SEQUENCE [LARGE SCALE GENOMIC DNA]</scope>
    <source>
        <strain evidence="3 4">Pla133</strain>
    </source>
</reference>
<dbReference type="SUPFAM" id="SSF52788">
    <property type="entry name" value="Phosphotyrosine protein phosphatases I"/>
    <property type="match status" value="1"/>
</dbReference>
<evidence type="ECO:0000259" key="2">
    <source>
        <dbReference type="SMART" id="SM00226"/>
    </source>
</evidence>
<dbReference type="KEGG" id="pbap:Pla133_37480"/>
<name>A0A518BNX4_9BACT</name>
<dbReference type="Pfam" id="PF01451">
    <property type="entry name" value="LMWPc"/>
    <property type="match status" value="1"/>
</dbReference>
<dbReference type="Gene3D" id="3.40.50.2300">
    <property type="match status" value="1"/>
</dbReference>
<dbReference type="GO" id="GO:0004725">
    <property type="term" value="F:protein tyrosine phosphatase activity"/>
    <property type="evidence" value="ECO:0007669"/>
    <property type="project" value="UniProtKB-EC"/>
</dbReference>
<dbReference type="EMBL" id="CP036287">
    <property type="protein sequence ID" value="QDU68646.1"/>
    <property type="molecule type" value="Genomic_DNA"/>
</dbReference>